<name>A0A165DTZ8_EXIGL</name>
<dbReference type="EMBL" id="KV426191">
    <property type="protein sequence ID" value="KZV85355.1"/>
    <property type="molecule type" value="Genomic_DNA"/>
</dbReference>
<organism evidence="2 3">
    <name type="scientific">Exidia glandulosa HHB12029</name>
    <dbReference type="NCBI Taxonomy" id="1314781"/>
    <lineage>
        <taxon>Eukaryota</taxon>
        <taxon>Fungi</taxon>
        <taxon>Dikarya</taxon>
        <taxon>Basidiomycota</taxon>
        <taxon>Agaricomycotina</taxon>
        <taxon>Agaricomycetes</taxon>
        <taxon>Auriculariales</taxon>
        <taxon>Exidiaceae</taxon>
        <taxon>Exidia</taxon>
    </lineage>
</organism>
<dbReference type="Proteomes" id="UP000077266">
    <property type="component" value="Unassembled WGS sequence"/>
</dbReference>
<accession>A0A165DTZ8</accession>
<feature type="compositionally biased region" description="Low complexity" evidence="1">
    <location>
        <begin position="1"/>
        <end position="29"/>
    </location>
</feature>
<feature type="compositionally biased region" description="Basic and acidic residues" evidence="1">
    <location>
        <begin position="101"/>
        <end position="114"/>
    </location>
</feature>
<keyword evidence="3" id="KW-1185">Reference proteome</keyword>
<gene>
    <name evidence="2" type="ORF">EXIGLDRAFT_726258</name>
</gene>
<feature type="region of interest" description="Disordered" evidence="1">
    <location>
        <begin position="1"/>
        <end position="114"/>
    </location>
</feature>
<evidence type="ECO:0000313" key="3">
    <source>
        <dbReference type="Proteomes" id="UP000077266"/>
    </source>
</evidence>
<sequence length="114" mass="13080">MSMSSSSSPISASSPALESSPADPAPSSATPVDNAATKRHRRRARKSKKVDTWIPERNRYHKHTEGDREHRRIVDSYRPDAESGSRRRRAARKTKMADSWVAERDRDHDDRRRT</sequence>
<evidence type="ECO:0000256" key="1">
    <source>
        <dbReference type="SAM" id="MobiDB-lite"/>
    </source>
</evidence>
<feature type="compositionally biased region" description="Basic and acidic residues" evidence="1">
    <location>
        <begin position="49"/>
        <end position="85"/>
    </location>
</feature>
<protein>
    <submittedName>
        <fullName evidence="2">Uncharacterized protein</fullName>
    </submittedName>
</protein>
<proteinExistence type="predicted"/>
<feature type="compositionally biased region" description="Basic residues" evidence="1">
    <location>
        <begin position="37"/>
        <end position="48"/>
    </location>
</feature>
<dbReference type="AlphaFoldDB" id="A0A165DTZ8"/>
<reference evidence="2 3" key="1">
    <citation type="journal article" date="2016" name="Mol. Biol. Evol.">
        <title>Comparative Genomics of Early-Diverging Mushroom-Forming Fungi Provides Insights into the Origins of Lignocellulose Decay Capabilities.</title>
        <authorList>
            <person name="Nagy L.G."/>
            <person name="Riley R."/>
            <person name="Tritt A."/>
            <person name="Adam C."/>
            <person name="Daum C."/>
            <person name="Floudas D."/>
            <person name="Sun H."/>
            <person name="Yadav J.S."/>
            <person name="Pangilinan J."/>
            <person name="Larsson K.H."/>
            <person name="Matsuura K."/>
            <person name="Barry K."/>
            <person name="Labutti K."/>
            <person name="Kuo R."/>
            <person name="Ohm R.A."/>
            <person name="Bhattacharya S.S."/>
            <person name="Shirouzu T."/>
            <person name="Yoshinaga Y."/>
            <person name="Martin F.M."/>
            <person name="Grigoriev I.V."/>
            <person name="Hibbett D.S."/>
        </authorList>
    </citation>
    <scope>NUCLEOTIDE SEQUENCE [LARGE SCALE GENOMIC DNA]</scope>
    <source>
        <strain evidence="2 3">HHB12029</strain>
    </source>
</reference>
<evidence type="ECO:0000313" key="2">
    <source>
        <dbReference type="EMBL" id="KZV85355.1"/>
    </source>
</evidence>
<dbReference type="InParanoid" id="A0A165DTZ8"/>